<comment type="catalytic activity">
    <reaction evidence="7 8">
        <text>5-phospho-beta-D-ribosylamine + L-glutamate + diphosphate = 5-phospho-alpha-D-ribose 1-diphosphate + L-glutamine + H2O</text>
        <dbReference type="Rhea" id="RHEA:14905"/>
        <dbReference type="ChEBI" id="CHEBI:15377"/>
        <dbReference type="ChEBI" id="CHEBI:29985"/>
        <dbReference type="ChEBI" id="CHEBI:33019"/>
        <dbReference type="ChEBI" id="CHEBI:58017"/>
        <dbReference type="ChEBI" id="CHEBI:58359"/>
        <dbReference type="ChEBI" id="CHEBI:58681"/>
        <dbReference type="EC" id="2.4.2.14"/>
    </reaction>
</comment>
<dbReference type="EMBL" id="DVLL01000016">
    <property type="protein sequence ID" value="HIT58883.1"/>
    <property type="molecule type" value="Genomic_DNA"/>
</dbReference>
<reference evidence="13" key="2">
    <citation type="journal article" date="2021" name="PeerJ">
        <title>Extensive microbial diversity within the chicken gut microbiome revealed by metagenomics and culture.</title>
        <authorList>
            <person name="Gilroy R."/>
            <person name="Ravi A."/>
            <person name="Getino M."/>
            <person name="Pursley I."/>
            <person name="Horton D.L."/>
            <person name="Alikhan N.F."/>
            <person name="Baker D."/>
            <person name="Gharbi K."/>
            <person name="Hall N."/>
            <person name="Watson M."/>
            <person name="Adriaenssens E.M."/>
            <person name="Foster-Nyarko E."/>
            <person name="Jarju S."/>
            <person name="Secka A."/>
            <person name="Antonio M."/>
            <person name="Oren A."/>
            <person name="Chaudhuri R.R."/>
            <person name="La Ragione R."/>
            <person name="Hildebrand F."/>
            <person name="Pallen M.J."/>
        </authorList>
    </citation>
    <scope>NUCLEOTIDE SEQUENCE</scope>
    <source>
        <strain evidence="13">CHK33-4379</strain>
    </source>
</reference>
<comment type="cofactor">
    <cofactor evidence="7 10">
        <name>Mg(2+)</name>
        <dbReference type="ChEBI" id="CHEBI:18420"/>
    </cofactor>
    <text evidence="7 10">Binds 1 Mg(2+) ion per subunit.</text>
</comment>
<protein>
    <recommendedName>
        <fullName evidence="7">Amidophosphoribosyltransferase</fullName>
        <shortName evidence="7">ATase</shortName>
        <ecNumber evidence="7">2.4.2.14</ecNumber>
    </recommendedName>
    <alternativeName>
        <fullName evidence="7">Glutamine phosphoribosylpyrophosphate amidotransferase</fullName>
        <shortName evidence="7">GPATase</shortName>
    </alternativeName>
</protein>
<dbReference type="PROSITE" id="PS51278">
    <property type="entry name" value="GATASE_TYPE_2"/>
    <property type="match status" value="1"/>
</dbReference>
<dbReference type="GO" id="GO:0009113">
    <property type="term" value="P:purine nucleobase biosynthetic process"/>
    <property type="evidence" value="ECO:0007669"/>
    <property type="project" value="UniProtKB-UniRule"/>
</dbReference>
<keyword evidence="4 7" id="KW-0808">Transferase</keyword>
<comment type="function">
    <text evidence="7">Catalyzes the formation of phosphoribosylamine from phosphoribosylpyrophosphate (PRPP) and glutamine.</text>
</comment>
<dbReference type="InterPro" id="IPR005854">
    <property type="entry name" value="PurF"/>
</dbReference>
<evidence type="ECO:0000256" key="5">
    <source>
        <dbReference type="ARBA" id="ARBA00022755"/>
    </source>
</evidence>
<evidence type="ECO:0000256" key="7">
    <source>
        <dbReference type="HAMAP-Rule" id="MF_01931"/>
    </source>
</evidence>
<dbReference type="AlphaFoldDB" id="A0A9D1KLG3"/>
<evidence type="ECO:0000256" key="10">
    <source>
        <dbReference type="PIRSR" id="PIRSR000485-2"/>
    </source>
</evidence>
<name>A0A9D1KLG3_9FIRM</name>
<keyword evidence="5 7" id="KW-0658">Purine biosynthesis</keyword>
<feature type="binding site" evidence="7 10">
    <location>
        <position position="358"/>
    </location>
    <ligand>
        <name>Mg(2+)</name>
        <dbReference type="ChEBI" id="CHEBI:18420"/>
    </ligand>
</feature>
<dbReference type="Gene3D" id="3.40.50.2020">
    <property type="match status" value="1"/>
</dbReference>
<dbReference type="Proteomes" id="UP000824136">
    <property type="component" value="Unassembled WGS sequence"/>
</dbReference>
<dbReference type="Pfam" id="PF13522">
    <property type="entry name" value="GATase_6"/>
    <property type="match status" value="1"/>
</dbReference>
<evidence type="ECO:0000313" key="14">
    <source>
        <dbReference type="Proteomes" id="UP000824136"/>
    </source>
</evidence>
<evidence type="ECO:0000313" key="13">
    <source>
        <dbReference type="EMBL" id="HIT58883.1"/>
    </source>
</evidence>
<dbReference type="GO" id="GO:0000287">
    <property type="term" value="F:magnesium ion binding"/>
    <property type="evidence" value="ECO:0007669"/>
    <property type="project" value="UniProtKB-UniRule"/>
</dbReference>
<evidence type="ECO:0000256" key="6">
    <source>
        <dbReference type="ARBA" id="ARBA00022962"/>
    </source>
</evidence>
<keyword evidence="7 10" id="KW-0460">Magnesium</keyword>
<keyword evidence="7" id="KW-0004">4Fe-4S</keyword>
<dbReference type="HAMAP" id="MF_01931">
    <property type="entry name" value="PurF"/>
    <property type="match status" value="1"/>
</dbReference>
<feature type="binding site" evidence="7 11">
    <location>
        <position position="249"/>
    </location>
    <ligand>
        <name>[4Fe-4S] cluster</name>
        <dbReference type="ChEBI" id="CHEBI:49883"/>
    </ligand>
</feature>
<comment type="similarity">
    <text evidence="2 7 8">In the C-terminal section; belongs to the purine/pyrimidine phosphoribosyltransferase family.</text>
</comment>
<dbReference type="GO" id="GO:0051539">
    <property type="term" value="F:4 iron, 4 sulfur cluster binding"/>
    <property type="evidence" value="ECO:0007669"/>
    <property type="project" value="UniProtKB-KW"/>
</dbReference>
<feature type="binding site" evidence="7 10">
    <location>
        <position position="296"/>
    </location>
    <ligand>
        <name>Mg(2+)</name>
        <dbReference type="ChEBI" id="CHEBI:18420"/>
    </ligand>
</feature>
<keyword evidence="7 11" id="KW-0408">Iron</keyword>
<feature type="binding site" evidence="7 11">
    <location>
        <position position="447"/>
    </location>
    <ligand>
        <name>[4Fe-4S] cluster</name>
        <dbReference type="ChEBI" id="CHEBI:49883"/>
    </ligand>
</feature>
<comment type="cofactor">
    <cofactor evidence="7 11">
        <name>[4Fe-4S] cluster</name>
        <dbReference type="ChEBI" id="CHEBI:49883"/>
    </cofactor>
    <text evidence="7 11">Binds 1 [4Fe-4S] cluster per subunit.</text>
</comment>
<accession>A0A9D1KLG3</accession>
<evidence type="ECO:0000256" key="8">
    <source>
        <dbReference type="PIRNR" id="PIRNR000485"/>
    </source>
</evidence>
<dbReference type="InterPro" id="IPR035584">
    <property type="entry name" value="PurF_N"/>
</dbReference>
<evidence type="ECO:0000256" key="9">
    <source>
        <dbReference type="PIRSR" id="PIRSR000485-1"/>
    </source>
</evidence>
<dbReference type="CDD" id="cd00715">
    <property type="entry name" value="GPATase_N"/>
    <property type="match status" value="1"/>
</dbReference>
<gene>
    <name evidence="7" type="primary">purF</name>
    <name evidence="13" type="ORF">IAC39_04130</name>
</gene>
<keyword evidence="7 11" id="KW-0411">Iron-sulfur</keyword>
<comment type="pathway">
    <text evidence="1 7 8">Purine metabolism; IMP biosynthesis via de novo pathway; N(1)-(5-phospho-D-ribosyl)glycinamide from 5-phospho-alpha-D-ribose 1-diphosphate: step 1/2.</text>
</comment>
<reference evidence="13" key="1">
    <citation type="submission" date="2020-10" db="EMBL/GenBank/DDBJ databases">
        <authorList>
            <person name="Gilroy R."/>
        </authorList>
    </citation>
    <scope>NUCLEOTIDE SEQUENCE</scope>
    <source>
        <strain evidence="13">CHK33-4379</strain>
    </source>
</reference>
<dbReference type="InterPro" id="IPR017932">
    <property type="entry name" value="GATase_2_dom"/>
</dbReference>
<comment type="caution">
    <text evidence="13">The sequence shown here is derived from an EMBL/GenBank/DDBJ whole genome shotgun (WGS) entry which is preliminary data.</text>
</comment>
<dbReference type="SUPFAM" id="SSF53271">
    <property type="entry name" value="PRTase-like"/>
    <property type="match status" value="1"/>
</dbReference>
<keyword evidence="7 10" id="KW-0479">Metal-binding</keyword>
<dbReference type="NCBIfam" id="TIGR01134">
    <property type="entry name" value="purF"/>
    <property type="match status" value="1"/>
</dbReference>
<organism evidence="13 14">
    <name type="scientific">Candidatus Faeciplasma pullistercoris</name>
    <dbReference type="NCBI Taxonomy" id="2840800"/>
    <lineage>
        <taxon>Bacteria</taxon>
        <taxon>Bacillati</taxon>
        <taxon>Bacillota</taxon>
        <taxon>Clostridia</taxon>
        <taxon>Eubacteriales</taxon>
        <taxon>Oscillospiraceae</taxon>
        <taxon>Oscillospiraceae incertae sedis</taxon>
        <taxon>Candidatus Faeciplasma</taxon>
    </lineage>
</organism>
<evidence type="ECO:0000256" key="3">
    <source>
        <dbReference type="ARBA" id="ARBA00022676"/>
    </source>
</evidence>
<dbReference type="GO" id="GO:0006189">
    <property type="term" value="P:'de novo' IMP biosynthetic process"/>
    <property type="evidence" value="ECO:0007669"/>
    <property type="project" value="UniProtKB-UniRule"/>
</dbReference>
<keyword evidence="3 7" id="KW-0328">Glycosyltransferase</keyword>
<evidence type="ECO:0000256" key="1">
    <source>
        <dbReference type="ARBA" id="ARBA00005209"/>
    </source>
</evidence>
<dbReference type="EC" id="2.4.2.14" evidence="7"/>
<proteinExistence type="inferred from homology"/>
<feature type="binding site" evidence="7 10">
    <location>
        <position position="359"/>
    </location>
    <ligand>
        <name>Mg(2+)</name>
        <dbReference type="ChEBI" id="CHEBI:18420"/>
    </ligand>
</feature>
<dbReference type="CDD" id="cd06223">
    <property type="entry name" value="PRTases_typeI"/>
    <property type="match status" value="1"/>
</dbReference>
<evidence type="ECO:0000256" key="4">
    <source>
        <dbReference type="ARBA" id="ARBA00022679"/>
    </source>
</evidence>
<evidence type="ECO:0000259" key="12">
    <source>
        <dbReference type="PROSITE" id="PS51278"/>
    </source>
</evidence>
<dbReference type="PIRSF" id="PIRSF000485">
    <property type="entry name" value="Amd_phspho_trans"/>
    <property type="match status" value="1"/>
</dbReference>
<evidence type="ECO:0000256" key="11">
    <source>
        <dbReference type="PIRSR" id="PIRSR000485-3"/>
    </source>
</evidence>
<feature type="binding site" evidence="7 11">
    <location>
        <position position="444"/>
    </location>
    <ligand>
        <name>[4Fe-4S] cluster</name>
        <dbReference type="ChEBI" id="CHEBI:49883"/>
    </ligand>
</feature>
<keyword evidence="6 7" id="KW-0315">Glutamine amidotransferase</keyword>
<sequence length="478" mass="52023">MSGLHEECGVFGVYSPVRTSLAGTVYYGLYALQHRGQESCGMVICDDGLFYSHKDLGLVNDVFTPEILSSLPDGNMAVGHVRYGTTGRTNRTNCQPIEVNHLKGRLAIAHNGNISNAYELRSSLELAGAIFHTTSDTEIIAYIIIQERLTSPSIEAAVSKAVQRLDGAYSLVLMSAAKLIAVRDKYGMRPLCYGMTPDGTYIVASESCALSAVGAKFIRDILPGEIVVFDESGVHSSKEHCNKCPESFCVFEYIYFARPDSVINGVSVHGSRKRVGEILAKRHPVDADVVIGVPDSGLDAALGYSMASGIPYGIGFIKNKYIGRTFISPGQSNRTNKVKIKLNPIAETVKGKRVIMIDDSIVRGTTSAQIVKLLRDAGASEVHMRVSSPPFLNPCYYGTDIDSRDNLIACHHTVDEITKIIGADSLGFLPIEDLCELTCGRGFCSACFSGKYPTPVPEITEKDRFETKLSERVKKKVK</sequence>
<dbReference type="InterPro" id="IPR029055">
    <property type="entry name" value="Ntn_hydrolases_N"/>
</dbReference>
<dbReference type="InterPro" id="IPR029057">
    <property type="entry name" value="PRTase-like"/>
</dbReference>
<feature type="binding site" evidence="7 11">
    <location>
        <position position="395"/>
    </location>
    <ligand>
        <name>[4Fe-4S] cluster</name>
        <dbReference type="ChEBI" id="CHEBI:49883"/>
    </ligand>
</feature>
<feature type="domain" description="Glutamine amidotransferase type-2" evidence="12">
    <location>
        <begin position="8"/>
        <end position="232"/>
    </location>
</feature>
<dbReference type="SUPFAM" id="SSF56235">
    <property type="entry name" value="N-terminal nucleophile aminohydrolases (Ntn hydrolases)"/>
    <property type="match status" value="1"/>
</dbReference>
<dbReference type="GO" id="GO:0004044">
    <property type="term" value="F:amidophosphoribosyltransferase activity"/>
    <property type="evidence" value="ECO:0007669"/>
    <property type="project" value="UniProtKB-UniRule"/>
</dbReference>
<feature type="active site" description="Nucleophile" evidence="7 9">
    <location>
        <position position="8"/>
    </location>
</feature>
<dbReference type="PANTHER" id="PTHR11907">
    <property type="entry name" value="AMIDOPHOSPHORIBOSYLTRANSFERASE"/>
    <property type="match status" value="1"/>
</dbReference>
<evidence type="ECO:0000256" key="2">
    <source>
        <dbReference type="ARBA" id="ARBA00010138"/>
    </source>
</evidence>
<dbReference type="Gene3D" id="3.60.20.10">
    <property type="entry name" value="Glutamine Phosphoribosylpyrophosphate, subunit 1, domain 1"/>
    <property type="match status" value="1"/>
</dbReference>
<dbReference type="InterPro" id="IPR000836">
    <property type="entry name" value="PRTase_dom"/>
</dbReference>